<keyword evidence="2" id="KW-0812">Transmembrane</keyword>
<dbReference type="Gene3D" id="2.130.10.30">
    <property type="entry name" value="Regulator of chromosome condensation 1/beta-lactamase-inhibitor protein II"/>
    <property type="match status" value="2"/>
</dbReference>
<comment type="caution">
    <text evidence="3">The sequence shown here is derived from an EMBL/GenBank/DDBJ whole genome shotgun (WGS) entry which is preliminary data.</text>
</comment>
<dbReference type="Proteomes" id="UP000281245">
    <property type="component" value="Unassembled WGS sequence"/>
</dbReference>
<gene>
    <name evidence="3" type="ORF">D0869_10733</name>
</gene>
<dbReference type="GO" id="GO:0005743">
    <property type="term" value="C:mitochondrial inner membrane"/>
    <property type="evidence" value="ECO:0007669"/>
    <property type="project" value="TreeGrafter"/>
</dbReference>
<evidence type="ECO:0008006" key="5">
    <source>
        <dbReference type="Google" id="ProtNLM"/>
    </source>
</evidence>
<dbReference type="InterPro" id="IPR053245">
    <property type="entry name" value="MitoProcess-Associated"/>
</dbReference>
<evidence type="ECO:0000256" key="2">
    <source>
        <dbReference type="SAM" id="Phobius"/>
    </source>
</evidence>
<proteinExistence type="predicted"/>
<dbReference type="EMBL" id="QWIJ01001114">
    <property type="protein sequence ID" value="RMX76425.1"/>
    <property type="molecule type" value="Genomic_DNA"/>
</dbReference>
<feature type="transmembrane region" description="Helical" evidence="2">
    <location>
        <begin position="80"/>
        <end position="100"/>
    </location>
</feature>
<dbReference type="PROSITE" id="PS50012">
    <property type="entry name" value="RCC1_3"/>
    <property type="match status" value="2"/>
</dbReference>
<keyword evidence="2" id="KW-1133">Transmembrane helix</keyword>
<protein>
    <recommendedName>
        <fullName evidence="5">Mitochondrial protein Fmp25</fullName>
    </recommendedName>
</protein>
<dbReference type="InterPro" id="IPR009091">
    <property type="entry name" value="RCC1/BLIP-II"/>
</dbReference>
<feature type="repeat" description="RCC1" evidence="1">
    <location>
        <begin position="317"/>
        <end position="380"/>
    </location>
</feature>
<reference evidence="3 4" key="1">
    <citation type="journal article" date="2018" name="BMC Genomics">
        <title>Genomic evidence for intraspecific hybridization in a clonal and extremely halotolerant yeast.</title>
        <authorList>
            <person name="Gostincar C."/>
            <person name="Stajich J.E."/>
            <person name="Zupancic J."/>
            <person name="Zalar P."/>
            <person name="Gunde-Cimerman N."/>
        </authorList>
    </citation>
    <scope>NUCLEOTIDE SEQUENCE [LARGE SCALE GENOMIC DNA]</scope>
    <source>
        <strain evidence="3 4">EXF-6656</strain>
    </source>
</reference>
<dbReference type="OrthoDB" id="10256179at2759"/>
<dbReference type="Pfam" id="PF13540">
    <property type="entry name" value="RCC1_2"/>
    <property type="match status" value="1"/>
</dbReference>
<organism evidence="3 4">
    <name type="scientific">Hortaea werneckii</name>
    <name type="common">Black yeast</name>
    <name type="synonym">Cladosporium werneckii</name>
    <dbReference type="NCBI Taxonomy" id="91943"/>
    <lineage>
        <taxon>Eukaryota</taxon>
        <taxon>Fungi</taxon>
        <taxon>Dikarya</taxon>
        <taxon>Ascomycota</taxon>
        <taxon>Pezizomycotina</taxon>
        <taxon>Dothideomycetes</taxon>
        <taxon>Dothideomycetidae</taxon>
        <taxon>Mycosphaerellales</taxon>
        <taxon>Teratosphaeriaceae</taxon>
        <taxon>Hortaea</taxon>
    </lineage>
</organism>
<keyword evidence="2" id="KW-0472">Membrane</keyword>
<evidence type="ECO:0000313" key="3">
    <source>
        <dbReference type="EMBL" id="RMX76425.1"/>
    </source>
</evidence>
<evidence type="ECO:0000313" key="4">
    <source>
        <dbReference type="Proteomes" id="UP000281245"/>
    </source>
</evidence>
<feature type="repeat" description="RCC1" evidence="1">
    <location>
        <begin position="381"/>
        <end position="442"/>
    </location>
</feature>
<dbReference type="PROSITE" id="PS00626">
    <property type="entry name" value="RCC1_2"/>
    <property type="match status" value="1"/>
</dbReference>
<evidence type="ECO:0000256" key="1">
    <source>
        <dbReference type="PROSITE-ProRule" id="PRU00235"/>
    </source>
</evidence>
<sequence length="636" mass="69086">MRICRTVLSVWRVVYQLTTRPITAMLSRSAQRAAARAPTCTRAASSSSRAAEILAQKTAPPARTATASYRARAERKQQQLYRSLIAIAIAGGAASISQYYTHNGRFLGTAYAEAPPKEENPLVFEESRKKDGVSKEENRDMISSQHLQVKRSWENPGLYAWGSNTGRVVAPDSTENIIKTPRRITFFDGKLLRDVKMDRNFGAAIDERGDLLQWGTGYAADIRTPVATLKGKNLISLTISRDRIIGLAGNGKVYSLPVSAEEQAAGPKPSEASWIPFWNSKSPVSYRTIAPKDLSYSEKVTKVSGGLEHALLMTSSGRLFSTAASSDSFPNRGQLGVPGLTFMTRPEGPYDQPHEITTLKGFKIEKIACGDNHSLALDSEGRVFSWGDNSSGQLGFEYNSETSIVDAPSLLALGKLYQGSSQQPKVTHIAAGGKNSYLTVDATKIASQGQPINDPSARLGLGRVTADTFAFGSGITGGLANNRWTHVQGTPTKIPTLSGLFEYDEQNEVAVPIRLSHLSVGSTHAAAVMKNITYTSASDKTSSDDTNWGADIVFWGGNEHYQLGTGKRNNQASPIYIQPLDLEAETRRAKKSTGQKEEHRFHITPRTTATLGDGRKRSVEQRVECGRGTTCVYSGT</sequence>
<dbReference type="SUPFAM" id="SSF50985">
    <property type="entry name" value="RCC1/BLIP-II"/>
    <property type="match status" value="1"/>
</dbReference>
<dbReference type="PANTHER" id="PTHR47563">
    <property type="entry name" value="PROTEIN FMP25, MITOCHONDRIAL"/>
    <property type="match status" value="1"/>
</dbReference>
<dbReference type="InterPro" id="IPR000408">
    <property type="entry name" value="Reg_chr_condens"/>
</dbReference>
<dbReference type="GO" id="GO:0034551">
    <property type="term" value="P:mitochondrial respiratory chain complex III assembly"/>
    <property type="evidence" value="ECO:0007669"/>
    <property type="project" value="TreeGrafter"/>
</dbReference>
<dbReference type="PANTHER" id="PTHR47563:SF1">
    <property type="entry name" value="PROTEIN FMP25, MITOCHONDRIAL"/>
    <property type="match status" value="1"/>
</dbReference>
<dbReference type="AlphaFoldDB" id="A0A3M6WD21"/>
<accession>A0A3M6WD21</accession>
<name>A0A3M6WD21_HORWE</name>